<keyword evidence="3" id="KW-1185">Reference proteome</keyword>
<organism evidence="2 3">
    <name type="scientific">Capsicum annuum</name>
    <name type="common">Capsicum pepper</name>
    <dbReference type="NCBI Taxonomy" id="4072"/>
    <lineage>
        <taxon>Eukaryota</taxon>
        <taxon>Viridiplantae</taxon>
        <taxon>Streptophyta</taxon>
        <taxon>Embryophyta</taxon>
        <taxon>Tracheophyta</taxon>
        <taxon>Spermatophyta</taxon>
        <taxon>Magnoliopsida</taxon>
        <taxon>eudicotyledons</taxon>
        <taxon>Gunneridae</taxon>
        <taxon>Pentapetalae</taxon>
        <taxon>asterids</taxon>
        <taxon>lamiids</taxon>
        <taxon>Solanales</taxon>
        <taxon>Solanaceae</taxon>
        <taxon>Solanoideae</taxon>
        <taxon>Capsiceae</taxon>
        <taxon>Capsicum</taxon>
    </lineage>
</organism>
<dbReference type="Gene3D" id="3.40.395.10">
    <property type="entry name" value="Adenoviral Proteinase, Chain A"/>
    <property type="match status" value="1"/>
</dbReference>
<proteinExistence type="predicted"/>
<feature type="region of interest" description="Disordered" evidence="1">
    <location>
        <begin position="125"/>
        <end position="157"/>
    </location>
</feature>
<evidence type="ECO:0000256" key="1">
    <source>
        <dbReference type="SAM" id="MobiDB-lite"/>
    </source>
</evidence>
<reference evidence="2 3" key="2">
    <citation type="journal article" date="2017" name="Genome Biol.">
        <title>New reference genome sequences of hot pepper reveal the massive evolution of plant disease-resistance genes by retroduplication.</title>
        <authorList>
            <person name="Kim S."/>
            <person name="Park J."/>
            <person name="Yeom S.I."/>
            <person name="Kim Y.M."/>
            <person name="Seo E."/>
            <person name="Kim K.T."/>
            <person name="Kim M.S."/>
            <person name="Lee J.M."/>
            <person name="Cheong K."/>
            <person name="Shin H.S."/>
            <person name="Kim S.B."/>
            <person name="Han K."/>
            <person name="Lee J."/>
            <person name="Park M."/>
            <person name="Lee H.A."/>
            <person name="Lee H.Y."/>
            <person name="Lee Y."/>
            <person name="Oh S."/>
            <person name="Lee J.H."/>
            <person name="Choi E."/>
            <person name="Choi E."/>
            <person name="Lee S.E."/>
            <person name="Jeon J."/>
            <person name="Kim H."/>
            <person name="Choi G."/>
            <person name="Song H."/>
            <person name="Lee J."/>
            <person name="Lee S.C."/>
            <person name="Kwon J.K."/>
            <person name="Lee H.Y."/>
            <person name="Koo N."/>
            <person name="Hong Y."/>
            <person name="Kim R.W."/>
            <person name="Kang W.H."/>
            <person name="Huh J.H."/>
            <person name="Kang B.C."/>
            <person name="Yang T.J."/>
            <person name="Lee Y.H."/>
            <person name="Bennetzen J.L."/>
            <person name="Choi D."/>
        </authorList>
    </citation>
    <scope>NUCLEOTIDE SEQUENCE [LARGE SCALE GENOMIC DNA]</scope>
    <source>
        <strain evidence="3">cv. CM334</strain>
    </source>
</reference>
<evidence type="ECO:0000313" key="2">
    <source>
        <dbReference type="EMBL" id="PHT95560.1"/>
    </source>
</evidence>
<dbReference type="Proteomes" id="UP000222542">
    <property type="component" value="Unassembled WGS sequence"/>
</dbReference>
<evidence type="ECO:0008006" key="4">
    <source>
        <dbReference type="Google" id="ProtNLM"/>
    </source>
</evidence>
<dbReference type="PANTHER" id="PTHR33022">
    <property type="entry name" value="DUF1985 DOMAIN-CONTAINING PROTEIN"/>
    <property type="match status" value="1"/>
</dbReference>
<accession>A0A2G3AMV7</accession>
<dbReference type="PANTHER" id="PTHR33022:SF13">
    <property type="entry name" value="UBIQUITIN-LIKE PROTEASE FAMILY PROFILE DOMAIN-CONTAINING PROTEIN"/>
    <property type="match status" value="1"/>
</dbReference>
<feature type="compositionally biased region" description="Basic and acidic residues" evidence="1">
    <location>
        <begin position="370"/>
        <end position="379"/>
    </location>
</feature>
<comment type="caution">
    <text evidence="2">The sequence shown here is derived from an EMBL/GenBank/DDBJ whole genome shotgun (WGS) entry which is preliminary data.</text>
</comment>
<dbReference type="Gramene" id="PHT95560">
    <property type="protein sequence ID" value="PHT95560"/>
    <property type="gene ID" value="T459_03442"/>
</dbReference>
<protein>
    <recommendedName>
        <fullName evidence="4">Ubiquitin-like protease family profile domain-containing protein</fullName>
    </recommendedName>
</protein>
<name>A0A2G3AMV7_CAPAN</name>
<evidence type="ECO:0000313" key="3">
    <source>
        <dbReference type="Proteomes" id="UP000222542"/>
    </source>
</evidence>
<feature type="region of interest" description="Disordered" evidence="1">
    <location>
        <begin position="352"/>
        <end position="379"/>
    </location>
</feature>
<gene>
    <name evidence="2" type="ORF">T459_03442</name>
</gene>
<reference evidence="2 3" key="1">
    <citation type="journal article" date="2014" name="Nat. Genet.">
        <title>Genome sequence of the hot pepper provides insights into the evolution of pungency in Capsicum species.</title>
        <authorList>
            <person name="Kim S."/>
            <person name="Park M."/>
            <person name="Yeom S.I."/>
            <person name="Kim Y.M."/>
            <person name="Lee J.M."/>
            <person name="Lee H.A."/>
            <person name="Seo E."/>
            <person name="Choi J."/>
            <person name="Cheong K."/>
            <person name="Kim K.T."/>
            <person name="Jung K."/>
            <person name="Lee G.W."/>
            <person name="Oh S.K."/>
            <person name="Bae C."/>
            <person name="Kim S.B."/>
            <person name="Lee H.Y."/>
            <person name="Kim S.Y."/>
            <person name="Kim M.S."/>
            <person name="Kang B.C."/>
            <person name="Jo Y.D."/>
            <person name="Yang H.B."/>
            <person name="Jeong H.J."/>
            <person name="Kang W.H."/>
            <person name="Kwon J.K."/>
            <person name="Shin C."/>
            <person name="Lim J.Y."/>
            <person name="Park J.H."/>
            <person name="Huh J.H."/>
            <person name="Kim J.S."/>
            <person name="Kim B.D."/>
            <person name="Cohen O."/>
            <person name="Paran I."/>
            <person name="Suh M.C."/>
            <person name="Lee S.B."/>
            <person name="Kim Y.K."/>
            <person name="Shin Y."/>
            <person name="Noh S.J."/>
            <person name="Park J."/>
            <person name="Seo Y.S."/>
            <person name="Kwon S.Y."/>
            <person name="Kim H.A."/>
            <person name="Park J.M."/>
            <person name="Kim H.J."/>
            <person name="Choi S.B."/>
            <person name="Bosland P.W."/>
            <person name="Reeves G."/>
            <person name="Jo S.H."/>
            <person name="Lee B.W."/>
            <person name="Cho H.T."/>
            <person name="Choi H.S."/>
            <person name="Lee M.S."/>
            <person name="Yu Y."/>
            <person name="Do Choi Y."/>
            <person name="Park B.S."/>
            <person name="van Deynze A."/>
            <person name="Ashrafi H."/>
            <person name="Hill T."/>
            <person name="Kim W.T."/>
            <person name="Pai H.S."/>
            <person name="Ahn H.K."/>
            <person name="Yeam I."/>
            <person name="Giovannoni J.J."/>
            <person name="Rose J.K."/>
            <person name="Sorensen I."/>
            <person name="Lee S.J."/>
            <person name="Kim R.W."/>
            <person name="Choi I.Y."/>
            <person name="Choi B.S."/>
            <person name="Lim J.S."/>
            <person name="Lee Y.H."/>
            <person name="Choi D."/>
        </authorList>
    </citation>
    <scope>NUCLEOTIDE SEQUENCE [LARGE SCALE GENOMIC DNA]</scope>
    <source>
        <strain evidence="3">cv. CM334</strain>
    </source>
</reference>
<dbReference type="EMBL" id="AYRZ02000001">
    <property type="protein sequence ID" value="PHT95560.1"/>
    <property type="molecule type" value="Genomic_DNA"/>
</dbReference>
<sequence length="379" mass="42867">MRYIGDAHERKLNIARGGGDVGGPTQTKIDPAIGQLVFLNHLELPNPLIFGSIDHDANIAQAVSVQQQSERTAPTEFRDEFDDFSTPPNVDFLKRWGLMLVHLYTLLRRNKNLLRNLKNLVQSSKDKKQSEKLSKEKHLAGSSRDHSEPRVSLDKDKVVHNVEMRDADKTFSAGEEKLSLSKSDSDDIKFYVKTYFMVDHYTGFLGVLKEDFASYGKRDHPQSLNEHKMDAKRDNVVDNAGQLSKVGGNEGGVEECLKETESSYTEKVQEEDRHNIATEVDEGIRDERVKLVDGIVQQSSGTLDCGLFVASYGEYLSDRHQISFSNFDPEKYCTRYASLLWDYGVNKACNGYVSDNQDPPRPKHTFIPSEDTKMIDVEP</sequence>
<dbReference type="AlphaFoldDB" id="A0A2G3AMV7"/>